<dbReference type="AlphaFoldDB" id="A0AAW0F224"/>
<reference evidence="2 3" key="1">
    <citation type="journal article" date="2021" name="MBio">
        <title>A New Model Trypanosomatid, Novymonas esmeraldas: Genomic Perception of Its 'Candidatus Pandoraea novymonadis' Endosymbiont.</title>
        <authorList>
            <person name="Zakharova A."/>
            <person name="Saura A."/>
            <person name="Butenko A."/>
            <person name="Podesvova L."/>
            <person name="Warmusova S."/>
            <person name="Kostygov A.Y."/>
            <person name="Nenarokova A."/>
            <person name="Lukes J."/>
            <person name="Opperdoes F.R."/>
            <person name="Yurchenko V."/>
        </authorList>
    </citation>
    <scope>NUCLEOTIDE SEQUENCE [LARGE SCALE GENOMIC DNA]</scope>
    <source>
        <strain evidence="2 3">E262AT.01</strain>
    </source>
</reference>
<name>A0AAW0F224_9TRYP</name>
<feature type="region of interest" description="Disordered" evidence="1">
    <location>
        <begin position="156"/>
        <end position="178"/>
    </location>
</feature>
<keyword evidence="3" id="KW-1185">Reference proteome</keyword>
<evidence type="ECO:0000313" key="3">
    <source>
        <dbReference type="Proteomes" id="UP001430356"/>
    </source>
</evidence>
<protein>
    <submittedName>
        <fullName evidence="2">Uncharacterized protein</fullName>
    </submittedName>
</protein>
<organism evidence="2 3">
    <name type="scientific">Novymonas esmeraldas</name>
    <dbReference type="NCBI Taxonomy" id="1808958"/>
    <lineage>
        <taxon>Eukaryota</taxon>
        <taxon>Discoba</taxon>
        <taxon>Euglenozoa</taxon>
        <taxon>Kinetoplastea</taxon>
        <taxon>Metakinetoplastina</taxon>
        <taxon>Trypanosomatida</taxon>
        <taxon>Trypanosomatidae</taxon>
        <taxon>Novymonas</taxon>
    </lineage>
</organism>
<sequence>MASLDGGPRTDDFLDVLVQRRAHDERRADLYQRIRHVQDTQRKQLERATADAQDTLLRVTQRLHVTAARTQRGALAHHQPHRSRDTVDTTATATAAAAPAGAEQRLREMLQESRRTTAALLTAIDATLSECERLQQQVSARETRNGVVEAALKRLTAAGPPPSPAIGPSTPPPDDAAPPRALADLAQRTAAASATALSAVSAVTVDFIALQDDIERRLRSPSARRDDVLRAVSDAAHDFLASYTRLRSEQRTHYRLSLRTIAAAVGDIG</sequence>
<comment type="caution">
    <text evidence="2">The sequence shown here is derived from an EMBL/GenBank/DDBJ whole genome shotgun (WGS) entry which is preliminary data.</text>
</comment>
<evidence type="ECO:0000256" key="1">
    <source>
        <dbReference type="SAM" id="MobiDB-lite"/>
    </source>
</evidence>
<evidence type="ECO:0000313" key="2">
    <source>
        <dbReference type="EMBL" id="KAK7199259.1"/>
    </source>
</evidence>
<dbReference type="EMBL" id="JAECZO010000262">
    <property type="protein sequence ID" value="KAK7199259.1"/>
    <property type="molecule type" value="Genomic_DNA"/>
</dbReference>
<accession>A0AAW0F224</accession>
<proteinExistence type="predicted"/>
<feature type="compositionally biased region" description="Pro residues" evidence="1">
    <location>
        <begin position="159"/>
        <end position="176"/>
    </location>
</feature>
<dbReference type="Proteomes" id="UP001430356">
    <property type="component" value="Unassembled WGS sequence"/>
</dbReference>
<gene>
    <name evidence="2" type="ORF">NESM_000896700</name>
</gene>